<evidence type="ECO:0000313" key="1">
    <source>
        <dbReference type="EMBL" id="AHC40309.1"/>
    </source>
</evidence>
<accession>A0ABM5P1S5</accession>
<evidence type="ECO:0000313" key="2">
    <source>
        <dbReference type="Proteomes" id="UP000018745"/>
    </source>
</evidence>
<reference evidence="1 2" key="1">
    <citation type="journal article" date="2014" name="Genome Announc.">
        <title>Complete Genome Sequence of Mycoplasma ovis Strain Michigan, a Hemoplasma of Sheep with Two Distinct 16S rRNA Genes.</title>
        <authorList>
            <person name="Deshuillers P.L."/>
            <person name="Santos A.P."/>
            <person name="do Nascimento N.C."/>
            <person name="Hampel J.A."/>
            <person name="Bergin I.L."/>
            <person name="Dyson M.C."/>
            <person name="Messick J.B."/>
        </authorList>
    </citation>
    <scope>NUCLEOTIDE SEQUENCE [LARGE SCALE GENOMIC DNA]</scope>
    <source>
        <strain evidence="1 2">Michigan</strain>
    </source>
</reference>
<dbReference type="EMBL" id="CP006935">
    <property type="protein sequence ID" value="AHC40309.1"/>
    <property type="molecule type" value="Genomic_DNA"/>
</dbReference>
<sequence length="38" mass="4181">MEIITESKQEEGRFGSSIKMILSGKGLKSPVKGTREEV</sequence>
<proteinExistence type="predicted"/>
<keyword evidence="2" id="KW-1185">Reference proteome</keyword>
<gene>
    <name evidence="1" type="ORF">OVS_02240</name>
</gene>
<protein>
    <submittedName>
        <fullName evidence="1">Uncharacterized protein</fullName>
    </submittedName>
</protein>
<name>A0ABM5P1S5_9MOLU</name>
<dbReference type="Proteomes" id="UP000018745">
    <property type="component" value="Chromosome"/>
</dbReference>
<organism evidence="1 2">
    <name type="scientific">Mycoplasma ovis str. Michigan</name>
    <dbReference type="NCBI Taxonomy" id="1415773"/>
    <lineage>
        <taxon>Bacteria</taxon>
        <taxon>Bacillati</taxon>
        <taxon>Mycoplasmatota</taxon>
        <taxon>Mollicutes</taxon>
        <taxon>Mycoplasmataceae</taxon>
        <taxon>Mycoplasma</taxon>
    </lineage>
</organism>